<dbReference type="InterPro" id="IPR001387">
    <property type="entry name" value="Cro/C1-type_HTH"/>
</dbReference>
<organism evidence="3 4">
    <name type="scientific">Thermincola ferriacetica</name>
    <dbReference type="NCBI Taxonomy" id="281456"/>
    <lineage>
        <taxon>Bacteria</taxon>
        <taxon>Bacillati</taxon>
        <taxon>Bacillota</taxon>
        <taxon>Clostridia</taxon>
        <taxon>Eubacteriales</taxon>
        <taxon>Thermincolaceae</taxon>
        <taxon>Thermincola</taxon>
    </lineage>
</organism>
<feature type="domain" description="HTH cro/C1-type" evidence="2">
    <location>
        <begin position="7"/>
        <end position="62"/>
    </location>
</feature>
<reference evidence="4" key="1">
    <citation type="submission" date="2015-07" db="EMBL/GenBank/DDBJ databases">
        <title>Complete Genome of Thermincola ferriacetica strain Z-0001T.</title>
        <authorList>
            <person name="Lusk B."/>
            <person name="Badalamenti J.P."/>
            <person name="Parameswaran P."/>
            <person name="Bond D.R."/>
            <person name="Torres C.I."/>
        </authorList>
    </citation>
    <scope>NUCLEOTIDE SEQUENCE [LARGE SCALE GENOMIC DNA]</scope>
    <source>
        <strain evidence="4">Z-0001</strain>
    </source>
</reference>
<comment type="caution">
    <text evidence="3">The sequence shown here is derived from an EMBL/GenBank/DDBJ whole genome shotgun (WGS) entry which is preliminary data.</text>
</comment>
<dbReference type="PANTHER" id="PTHR46558">
    <property type="entry name" value="TRACRIPTIONAL REGULATORY PROTEIN-RELATED-RELATED"/>
    <property type="match status" value="1"/>
</dbReference>
<dbReference type="GO" id="GO:0003677">
    <property type="term" value="F:DNA binding"/>
    <property type="evidence" value="ECO:0007669"/>
    <property type="project" value="UniProtKB-KW"/>
</dbReference>
<evidence type="ECO:0000313" key="3">
    <source>
        <dbReference type="EMBL" id="KNZ68670.1"/>
    </source>
</evidence>
<keyword evidence="1" id="KW-0238">DNA-binding</keyword>
<proteinExistence type="predicted"/>
<evidence type="ECO:0000256" key="1">
    <source>
        <dbReference type="ARBA" id="ARBA00023125"/>
    </source>
</evidence>
<accession>A0A0L6VZH5</accession>
<dbReference type="SUPFAM" id="SSF47413">
    <property type="entry name" value="lambda repressor-like DNA-binding domains"/>
    <property type="match status" value="1"/>
</dbReference>
<protein>
    <submittedName>
        <fullName evidence="3">HTH-type transcriptional regulator ImmR</fullName>
    </submittedName>
</protein>
<dbReference type="Proteomes" id="UP000037175">
    <property type="component" value="Unassembled WGS sequence"/>
</dbReference>
<dbReference type="PROSITE" id="PS50943">
    <property type="entry name" value="HTH_CROC1"/>
    <property type="match status" value="1"/>
</dbReference>
<dbReference type="SMART" id="SM00530">
    <property type="entry name" value="HTH_XRE"/>
    <property type="match status" value="1"/>
</dbReference>
<keyword evidence="4" id="KW-1185">Reference proteome</keyword>
<dbReference type="CDD" id="cd00093">
    <property type="entry name" value="HTH_XRE"/>
    <property type="match status" value="1"/>
</dbReference>
<dbReference type="RefSeq" id="WP_052218767.1">
    <property type="nucleotide sequence ID" value="NZ_LGTE01000024.1"/>
</dbReference>
<name>A0A0L6VZH5_9FIRM</name>
<evidence type="ECO:0000313" key="4">
    <source>
        <dbReference type="Proteomes" id="UP000037175"/>
    </source>
</evidence>
<dbReference type="AlphaFoldDB" id="A0A0L6VZH5"/>
<dbReference type="Gene3D" id="1.10.260.40">
    <property type="entry name" value="lambda repressor-like DNA-binding domains"/>
    <property type="match status" value="1"/>
</dbReference>
<dbReference type="EMBL" id="LGTE01000024">
    <property type="protein sequence ID" value="KNZ68670.1"/>
    <property type="molecule type" value="Genomic_DNA"/>
</dbReference>
<gene>
    <name evidence="3" type="primary">immR_1</name>
    <name evidence="3" type="ORF">Tfer_2761</name>
</gene>
<dbReference type="InterPro" id="IPR010982">
    <property type="entry name" value="Lambda_DNA-bd_dom_sf"/>
</dbReference>
<dbReference type="Pfam" id="PF01381">
    <property type="entry name" value="HTH_3"/>
    <property type="match status" value="1"/>
</dbReference>
<sequence length="120" mass="14029">MEIGKRIRMTRKSKGLTQEELAKLVNKSAQVISNWERGYTSTINYDDIYRLSSALNVSSDYLIGRTDDPSPPSEPDLEKLLYLRLQKSNLSEATKNQFMRAFRENLELIRQLEREEEEND</sequence>
<dbReference type="PANTHER" id="PTHR46558:SF11">
    <property type="entry name" value="HTH-TYPE TRANSCRIPTIONAL REGULATOR XRE"/>
    <property type="match status" value="1"/>
</dbReference>
<evidence type="ECO:0000259" key="2">
    <source>
        <dbReference type="PROSITE" id="PS50943"/>
    </source>
</evidence>